<dbReference type="InterPro" id="IPR007278">
    <property type="entry name" value="DUF397"/>
</dbReference>
<evidence type="ECO:0000259" key="1">
    <source>
        <dbReference type="Pfam" id="PF04149"/>
    </source>
</evidence>
<evidence type="ECO:0000313" key="2">
    <source>
        <dbReference type="EMBL" id="GAA4951600.1"/>
    </source>
</evidence>
<name>A0ABP9GRM8_9ACTN</name>
<accession>A0ABP9GRM8</accession>
<dbReference type="RefSeq" id="WP_345674084.1">
    <property type="nucleotide sequence ID" value="NZ_BAABHS010000003.1"/>
</dbReference>
<dbReference type="EMBL" id="BAABHS010000003">
    <property type="protein sequence ID" value="GAA4951600.1"/>
    <property type="molecule type" value="Genomic_DNA"/>
</dbReference>
<organism evidence="2 3">
    <name type="scientific">Yinghuangia aomiensis</name>
    <dbReference type="NCBI Taxonomy" id="676205"/>
    <lineage>
        <taxon>Bacteria</taxon>
        <taxon>Bacillati</taxon>
        <taxon>Actinomycetota</taxon>
        <taxon>Actinomycetes</taxon>
        <taxon>Kitasatosporales</taxon>
        <taxon>Streptomycetaceae</taxon>
        <taxon>Yinghuangia</taxon>
    </lineage>
</organism>
<gene>
    <name evidence="2" type="ORF">GCM10023205_10640</name>
</gene>
<dbReference type="Proteomes" id="UP001500466">
    <property type="component" value="Unassembled WGS sequence"/>
</dbReference>
<feature type="domain" description="DUF397" evidence="1">
    <location>
        <begin position="10"/>
        <end position="59"/>
    </location>
</feature>
<sequence>MAEFVTTKKSWYRSSYSGSKTECLEARCDNGVLVRDSRQPDRGVLAFSAPAWKELLAAVDRD</sequence>
<keyword evidence="3" id="KW-1185">Reference proteome</keyword>
<protein>
    <recommendedName>
        <fullName evidence="1">DUF397 domain-containing protein</fullName>
    </recommendedName>
</protein>
<proteinExistence type="predicted"/>
<dbReference type="Pfam" id="PF04149">
    <property type="entry name" value="DUF397"/>
    <property type="match status" value="1"/>
</dbReference>
<comment type="caution">
    <text evidence="2">The sequence shown here is derived from an EMBL/GenBank/DDBJ whole genome shotgun (WGS) entry which is preliminary data.</text>
</comment>
<evidence type="ECO:0000313" key="3">
    <source>
        <dbReference type="Proteomes" id="UP001500466"/>
    </source>
</evidence>
<reference evidence="3" key="1">
    <citation type="journal article" date="2019" name="Int. J. Syst. Evol. Microbiol.">
        <title>The Global Catalogue of Microorganisms (GCM) 10K type strain sequencing project: providing services to taxonomists for standard genome sequencing and annotation.</title>
        <authorList>
            <consortium name="The Broad Institute Genomics Platform"/>
            <consortium name="The Broad Institute Genome Sequencing Center for Infectious Disease"/>
            <person name="Wu L."/>
            <person name="Ma J."/>
        </authorList>
    </citation>
    <scope>NUCLEOTIDE SEQUENCE [LARGE SCALE GENOMIC DNA]</scope>
    <source>
        <strain evidence="3">JCM 17986</strain>
    </source>
</reference>